<sequence length="286" mass="30475">MAAASRREPAHQDGPADPAPDDDLGTAASRNGHVPESRARRDSDSAPPQAGIRDLIAAYPWLPVVLGLLLSALGVWCFTGLTEQVYQGGPLVRLDEHLLRVSLGLRSGLLVGALAVLTWLGDVLVVLPLSLAIGVLIGVTRHRWSPLVLLALSSAGTGLAVYLIKIMIARPRPLVVDAVVVEDGFGFPSGHSAHAAALYLMLGAFALRLLRTRWARNALFTAAVLAIVITGFSRVMLGVHSPTDVLAGWTLGASWTVLLLSLWLFAEHLPRLIDSLVARKRRASGD</sequence>
<feature type="transmembrane region" description="Helical" evidence="2">
    <location>
        <begin position="58"/>
        <end position="78"/>
    </location>
</feature>
<gene>
    <name evidence="4" type="ORF">BJ969_002301</name>
</gene>
<evidence type="ECO:0000313" key="5">
    <source>
        <dbReference type="Proteomes" id="UP000580474"/>
    </source>
</evidence>
<feature type="transmembrane region" description="Helical" evidence="2">
    <location>
        <begin position="219"/>
        <end position="240"/>
    </location>
</feature>
<evidence type="ECO:0000256" key="2">
    <source>
        <dbReference type="SAM" id="Phobius"/>
    </source>
</evidence>
<protein>
    <submittedName>
        <fullName evidence="4">Undecaprenyl-diphosphatase</fullName>
        <ecNumber evidence="4">3.6.1.27</ecNumber>
    </submittedName>
</protein>
<evidence type="ECO:0000256" key="1">
    <source>
        <dbReference type="SAM" id="MobiDB-lite"/>
    </source>
</evidence>
<keyword evidence="2" id="KW-0472">Membrane</keyword>
<keyword evidence="2" id="KW-0812">Transmembrane</keyword>
<feature type="transmembrane region" description="Helical" evidence="2">
    <location>
        <begin position="189"/>
        <end position="207"/>
    </location>
</feature>
<reference evidence="4 5" key="1">
    <citation type="submission" date="2020-08" db="EMBL/GenBank/DDBJ databases">
        <title>Sequencing the genomes of 1000 actinobacteria strains.</title>
        <authorList>
            <person name="Klenk H.-P."/>
        </authorList>
    </citation>
    <scope>NUCLEOTIDE SEQUENCE [LARGE SCALE GENOMIC DNA]</scope>
    <source>
        <strain evidence="4 5">DSM 45582</strain>
    </source>
</reference>
<dbReference type="GO" id="GO:0050380">
    <property type="term" value="F:undecaprenyl-diphosphatase activity"/>
    <property type="evidence" value="ECO:0007669"/>
    <property type="project" value="UniProtKB-EC"/>
</dbReference>
<evidence type="ECO:0000313" key="4">
    <source>
        <dbReference type="EMBL" id="MBB5069213.1"/>
    </source>
</evidence>
<dbReference type="InterPro" id="IPR000326">
    <property type="entry name" value="PAP2/HPO"/>
</dbReference>
<evidence type="ECO:0000259" key="3">
    <source>
        <dbReference type="SMART" id="SM00014"/>
    </source>
</evidence>
<dbReference type="EC" id="3.6.1.27" evidence="4"/>
<keyword evidence="2" id="KW-1133">Transmembrane helix</keyword>
<accession>A0A840NG37</accession>
<dbReference type="CDD" id="cd03392">
    <property type="entry name" value="PAP2_like_2"/>
    <property type="match status" value="1"/>
</dbReference>
<keyword evidence="4" id="KW-0378">Hydrolase</keyword>
<dbReference type="PANTHER" id="PTHR14969">
    <property type="entry name" value="SPHINGOSINE-1-PHOSPHATE PHOSPHOHYDROLASE"/>
    <property type="match status" value="1"/>
</dbReference>
<dbReference type="EMBL" id="JACHIV010000001">
    <property type="protein sequence ID" value="MBB5069213.1"/>
    <property type="molecule type" value="Genomic_DNA"/>
</dbReference>
<dbReference type="AlphaFoldDB" id="A0A840NG37"/>
<feature type="region of interest" description="Disordered" evidence="1">
    <location>
        <begin position="1"/>
        <end position="47"/>
    </location>
</feature>
<organism evidence="4 5">
    <name type="scientific">Saccharopolyspora gloriosae</name>
    <dbReference type="NCBI Taxonomy" id="455344"/>
    <lineage>
        <taxon>Bacteria</taxon>
        <taxon>Bacillati</taxon>
        <taxon>Actinomycetota</taxon>
        <taxon>Actinomycetes</taxon>
        <taxon>Pseudonocardiales</taxon>
        <taxon>Pseudonocardiaceae</taxon>
        <taxon>Saccharopolyspora</taxon>
    </lineage>
</organism>
<dbReference type="Gene3D" id="1.20.144.10">
    <property type="entry name" value="Phosphatidic acid phosphatase type 2/haloperoxidase"/>
    <property type="match status" value="1"/>
</dbReference>
<dbReference type="InterPro" id="IPR036938">
    <property type="entry name" value="PAP2/HPO_sf"/>
</dbReference>
<keyword evidence="5" id="KW-1185">Reference proteome</keyword>
<feature type="compositionally biased region" description="Basic and acidic residues" evidence="1">
    <location>
        <begin position="1"/>
        <end position="11"/>
    </location>
</feature>
<dbReference type="SMART" id="SM00014">
    <property type="entry name" value="acidPPc"/>
    <property type="match status" value="1"/>
</dbReference>
<feature type="transmembrane region" description="Helical" evidence="2">
    <location>
        <begin position="147"/>
        <end position="169"/>
    </location>
</feature>
<name>A0A840NG37_9PSEU</name>
<dbReference type="Pfam" id="PF01569">
    <property type="entry name" value="PAP2"/>
    <property type="match status" value="1"/>
</dbReference>
<comment type="caution">
    <text evidence="4">The sequence shown here is derived from an EMBL/GenBank/DDBJ whole genome shotgun (WGS) entry which is preliminary data.</text>
</comment>
<dbReference type="Proteomes" id="UP000580474">
    <property type="component" value="Unassembled WGS sequence"/>
</dbReference>
<dbReference type="PANTHER" id="PTHR14969:SF13">
    <property type="entry name" value="AT30094P"/>
    <property type="match status" value="1"/>
</dbReference>
<feature type="transmembrane region" description="Helical" evidence="2">
    <location>
        <begin position="123"/>
        <end position="140"/>
    </location>
</feature>
<dbReference type="RefSeq" id="WP_184478927.1">
    <property type="nucleotide sequence ID" value="NZ_JACHIV010000001.1"/>
</dbReference>
<dbReference type="SUPFAM" id="SSF48317">
    <property type="entry name" value="Acid phosphatase/Vanadium-dependent haloperoxidase"/>
    <property type="match status" value="1"/>
</dbReference>
<feature type="transmembrane region" description="Helical" evidence="2">
    <location>
        <begin position="246"/>
        <end position="266"/>
    </location>
</feature>
<proteinExistence type="predicted"/>
<feature type="compositionally biased region" description="Basic and acidic residues" evidence="1">
    <location>
        <begin position="33"/>
        <end position="44"/>
    </location>
</feature>
<feature type="domain" description="Phosphatidic acid phosphatase type 2/haloperoxidase" evidence="3">
    <location>
        <begin position="145"/>
        <end position="260"/>
    </location>
</feature>